<evidence type="ECO:0000313" key="7">
    <source>
        <dbReference type="EMBL" id="EHI61496.1"/>
    </source>
</evidence>
<feature type="transmembrane region" description="Helical" evidence="6">
    <location>
        <begin position="416"/>
        <end position="435"/>
    </location>
</feature>
<feature type="transmembrane region" description="Helical" evidence="6">
    <location>
        <begin position="384"/>
        <end position="404"/>
    </location>
</feature>
<protein>
    <recommendedName>
        <fullName evidence="9">Polysaccharide biosynthesis protein C-terminal domain-containing protein</fullName>
    </recommendedName>
</protein>
<dbReference type="PANTHER" id="PTHR30250">
    <property type="entry name" value="PST FAMILY PREDICTED COLANIC ACID TRANSPORTER"/>
    <property type="match status" value="1"/>
</dbReference>
<organism evidence="7 8">
    <name type="scientific">Hungatella hathewayi WAL-18680</name>
    <dbReference type="NCBI Taxonomy" id="742737"/>
    <lineage>
        <taxon>Bacteria</taxon>
        <taxon>Bacillati</taxon>
        <taxon>Bacillota</taxon>
        <taxon>Clostridia</taxon>
        <taxon>Lachnospirales</taxon>
        <taxon>Lachnospiraceae</taxon>
        <taxon>Hungatella</taxon>
    </lineage>
</organism>
<feature type="transmembrane region" description="Helical" evidence="6">
    <location>
        <begin position="313"/>
        <end position="336"/>
    </location>
</feature>
<evidence type="ECO:0000256" key="2">
    <source>
        <dbReference type="ARBA" id="ARBA00022475"/>
    </source>
</evidence>
<reference evidence="7 8" key="1">
    <citation type="submission" date="2011-08" db="EMBL/GenBank/DDBJ databases">
        <title>The Genome Sequence of Clostridium hathewayi WAL-18680.</title>
        <authorList>
            <consortium name="The Broad Institute Genome Sequencing Platform"/>
            <person name="Earl A."/>
            <person name="Ward D."/>
            <person name="Feldgarden M."/>
            <person name="Gevers D."/>
            <person name="Finegold S.M."/>
            <person name="Summanen P.H."/>
            <person name="Molitoris D.R."/>
            <person name="Song M."/>
            <person name="Daigneault M."/>
            <person name="Allen-Vercoe E."/>
            <person name="Young S.K."/>
            <person name="Zeng Q."/>
            <person name="Gargeya S."/>
            <person name="Fitzgerald M."/>
            <person name="Haas B."/>
            <person name="Abouelleil A."/>
            <person name="Alvarado L."/>
            <person name="Arachchi H.M."/>
            <person name="Berlin A."/>
            <person name="Brown A."/>
            <person name="Chapman S.B."/>
            <person name="Chen Z."/>
            <person name="Dunbar C."/>
            <person name="Freedman E."/>
            <person name="Gearin G."/>
            <person name="Gellesch M."/>
            <person name="Goldberg J."/>
            <person name="Griggs A."/>
            <person name="Gujja S."/>
            <person name="Heiman D."/>
            <person name="Howarth C."/>
            <person name="Larson L."/>
            <person name="Lui A."/>
            <person name="MacDonald P.J.P."/>
            <person name="Montmayeur A."/>
            <person name="Murphy C."/>
            <person name="Neiman D."/>
            <person name="Pearson M."/>
            <person name="Priest M."/>
            <person name="Roberts A."/>
            <person name="Saif S."/>
            <person name="Shea T."/>
            <person name="Shenoy N."/>
            <person name="Sisk P."/>
            <person name="Stolte C."/>
            <person name="Sykes S."/>
            <person name="Wortman J."/>
            <person name="Nusbaum C."/>
            <person name="Birren B."/>
        </authorList>
    </citation>
    <scope>NUCLEOTIDE SEQUENCE [LARGE SCALE GENOMIC DNA]</scope>
    <source>
        <strain evidence="7 8">WAL-18680</strain>
    </source>
</reference>
<feature type="transmembrane region" description="Helical" evidence="6">
    <location>
        <begin position="160"/>
        <end position="177"/>
    </location>
</feature>
<feature type="transmembrane region" description="Helical" evidence="6">
    <location>
        <begin position="21"/>
        <end position="45"/>
    </location>
</feature>
<accession>G5IAD9</accession>
<dbReference type="PATRIC" id="fig|742737.3.peg.519"/>
<gene>
    <name evidence="7" type="ORF">HMPREF9473_00519</name>
</gene>
<feature type="transmembrane region" description="Helical" evidence="6">
    <location>
        <begin position="230"/>
        <end position="249"/>
    </location>
</feature>
<dbReference type="Proteomes" id="UP000005384">
    <property type="component" value="Unassembled WGS sequence"/>
</dbReference>
<comment type="caution">
    <text evidence="7">The sequence shown here is derived from an EMBL/GenBank/DDBJ whole genome shotgun (WGS) entry which is preliminary data.</text>
</comment>
<evidence type="ECO:0000256" key="6">
    <source>
        <dbReference type="SAM" id="Phobius"/>
    </source>
</evidence>
<dbReference type="EMBL" id="ADLN01000002">
    <property type="protein sequence ID" value="EHI61496.1"/>
    <property type="molecule type" value="Genomic_DNA"/>
</dbReference>
<keyword evidence="2" id="KW-1003">Cell membrane</keyword>
<dbReference type="HOGENOM" id="CLU_032713_0_0_9"/>
<dbReference type="PANTHER" id="PTHR30250:SF11">
    <property type="entry name" value="O-ANTIGEN TRANSPORTER-RELATED"/>
    <property type="match status" value="1"/>
</dbReference>
<feature type="transmembrane region" description="Helical" evidence="6">
    <location>
        <begin position="356"/>
        <end position="377"/>
    </location>
</feature>
<feature type="transmembrane region" description="Helical" evidence="6">
    <location>
        <begin position="93"/>
        <end position="110"/>
    </location>
</feature>
<keyword evidence="3 6" id="KW-0812">Transmembrane</keyword>
<feature type="transmembrane region" description="Helical" evidence="6">
    <location>
        <begin position="189"/>
        <end position="209"/>
    </location>
</feature>
<keyword evidence="4 6" id="KW-1133">Transmembrane helix</keyword>
<dbReference type="GO" id="GO:0005886">
    <property type="term" value="C:plasma membrane"/>
    <property type="evidence" value="ECO:0007669"/>
    <property type="project" value="UniProtKB-SubCell"/>
</dbReference>
<evidence type="ECO:0000256" key="4">
    <source>
        <dbReference type="ARBA" id="ARBA00022989"/>
    </source>
</evidence>
<sequence>MNKLTGALLKTGGNREKQNMLWNMAGSFCYAFASMVLAFLVMGIIGDEEGGIFSFGFSTLGQQMFILAYFGIRPFHITDGTGEYSFGEYLHHRYLTCGAALLCGIGYLTLFHSRYTGREMTVLFLLICYKVVDGFADVYETEFQRSGRLYLTGKSNTFRVILSVGSFLTALTISHRYYLSNPVGTDNSLIIACAIAVAAQVLGVLLFDIPVLRELPTVAYEWGRGKIKPLFWNSSLLFVSVFLDFYIFSAVKYAIYAHMNKAASGYFNIIFMPTSVINLAAGFVIRPFLTYLTEYWTEKRYRDFNTTLKKLTLVISGLTVLAVGATWAIGGPVLGILETILGDAYQGKLTVYQIPFIWIVLGGGFYAVLNLYYYVLVILRKQKLIFGIYVVMTAIAAATAPYLVKTGGIPGAAAGYLLLMILMTAMFVAGALVSYRREMESNT</sequence>
<dbReference type="RefSeq" id="WP_006778502.1">
    <property type="nucleotide sequence ID" value="NZ_CP040506.1"/>
</dbReference>
<evidence type="ECO:0000256" key="1">
    <source>
        <dbReference type="ARBA" id="ARBA00004651"/>
    </source>
</evidence>
<evidence type="ECO:0000256" key="5">
    <source>
        <dbReference type="ARBA" id="ARBA00023136"/>
    </source>
</evidence>
<keyword evidence="8" id="KW-1185">Reference proteome</keyword>
<evidence type="ECO:0008006" key="9">
    <source>
        <dbReference type="Google" id="ProtNLM"/>
    </source>
</evidence>
<dbReference type="AlphaFoldDB" id="G5IAD9"/>
<name>G5IAD9_9FIRM</name>
<dbReference type="InterPro" id="IPR050833">
    <property type="entry name" value="Poly_Biosynth_Transport"/>
</dbReference>
<feature type="transmembrane region" description="Helical" evidence="6">
    <location>
        <begin position="269"/>
        <end position="292"/>
    </location>
</feature>
<keyword evidence="5 6" id="KW-0472">Membrane</keyword>
<proteinExistence type="predicted"/>
<evidence type="ECO:0000256" key="3">
    <source>
        <dbReference type="ARBA" id="ARBA00022692"/>
    </source>
</evidence>
<evidence type="ECO:0000313" key="8">
    <source>
        <dbReference type="Proteomes" id="UP000005384"/>
    </source>
</evidence>
<comment type="subcellular location">
    <subcellularLocation>
        <location evidence="1">Cell membrane</location>
        <topology evidence="1">Multi-pass membrane protein</topology>
    </subcellularLocation>
</comment>
<dbReference type="OrthoDB" id="3246647at2"/>